<evidence type="ECO:0000313" key="2">
    <source>
        <dbReference type="Proteomes" id="UP000239898"/>
    </source>
</evidence>
<evidence type="ECO:0000313" key="1">
    <source>
        <dbReference type="EMBL" id="PPT92659.1"/>
    </source>
</evidence>
<gene>
    <name evidence="1" type="ORF">XthCFBP4691_03195</name>
</gene>
<sequence>MRFPEFQQALLAQYGEEAAAARHEVYFLARRGRSAGLRAALAALRDAWLCWRLPRRSPPLAGWAALATLPGSNGWGALAPCVADLTRRGIACSVLIHPRLRGQVAGELPARPAAAAWRHALGAWRLPRGAGRAHVAPLWLVRCCVFRQRLWRGAWARTLRSAAPGAALLLHNDVDLYAVAALQAAGERWRSVCVQHGLPTDEFFPVRAQRHLLWGESSARAYAGRGVAPAAIGYGPARPLAEAATATAPTVLYLLSQTHTPIYGRALAADFLALAQALARMRLAGIALRILLHPEEARGGHPYAGTPLAALCRTPPHPLLDTEEAPALVVGFCSTALLQAACRGHYVIGMAWPAAASADALAIGRPPRQVADAAELGALLLALRQDVRARQAFQQRQRGWLQRSFAADAQWPQRLGGGA</sequence>
<keyword evidence="2" id="KW-1185">Reference proteome</keyword>
<dbReference type="OrthoDB" id="8437159at2"/>
<dbReference type="AlphaFoldDB" id="A0A2S6ZKE9"/>
<proteinExistence type="predicted"/>
<name>A0A2S6ZKE9_9XANT</name>
<protein>
    <submittedName>
        <fullName evidence="1">Uncharacterized protein</fullName>
    </submittedName>
</protein>
<reference evidence="1 2" key="1">
    <citation type="submission" date="2016-08" db="EMBL/GenBank/DDBJ databases">
        <title>Evolution of the type three secretion system and type three effector repertoires in Xanthomonas.</title>
        <authorList>
            <person name="Merda D."/>
            <person name="Briand M."/>
            <person name="Bosis E."/>
            <person name="Rousseau C."/>
            <person name="Portier P."/>
            <person name="Jacques M.-A."/>
            <person name="Fischer-Le Saux M."/>
        </authorList>
    </citation>
    <scope>NUCLEOTIDE SEQUENCE [LARGE SCALE GENOMIC DNA]</scope>
    <source>
        <strain evidence="1 2">CFBP 4691</strain>
    </source>
</reference>
<comment type="caution">
    <text evidence="1">The sequence shown here is derived from an EMBL/GenBank/DDBJ whole genome shotgun (WGS) entry which is preliminary data.</text>
</comment>
<organism evidence="1 2">
    <name type="scientific">Xanthomonas theicola</name>
    <dbReference type="NCBI Taxonomy" id="56464"/>
    <lineage>
        <taxon>Bacteria</taxon>
        <taxon>Pseudomonadati</taxon>
        <taxon>Pseudomonadota</taxon>
        <taxon>Gammaproteobacteria</taxon>
        <taxon>Lysobacterales</taxon>
        <taxon>Lysobacteraceae</taxon>
        <taxon>Xanthomonas</taxon>
    </lineage>
</organism>
<dbReference type="RefSeq" id="WP_128419094.1">
    <property type="nucleotide sequence ID" value="NZ_CP049017.1"/>
</dbReference>
<dbReference type="Proteomes" id="UP000239898">
    <property type="component" value="Unassembled WGS sequence"/>
</dbReference>
<dbReference type="EMBL" id="MIGX01000007">
    <property type="protein sequence ID" value="PPT92659.1"/>
    <property type="molecule type" value="Genomic_DNA"/>
</dbReference>
<accession>A0A2S6ZKE9</accession>